<dbReference type="SUPFAM" id="SSF56112">
    <property type="entry name" value="Protein kinase-like (PK-like)"/>
    <property type="match status" value="2"/>
</dbReference>
<evidence type="ECO:0000313" key="14">
    <source>
        <dbReference type="Proteomes" id="UP001497512"/>
    </source>
</evidence>
<feature type="repeat" description="TPR" evidence="10">
    <location>
        <begin position="648"/>
        <end position="681"/>
    </location>
</feature>
<accession>A0ABP0TH53</accession>
<feature type="repeat" description="TPR" evidence="10">
    <location>
        <begin position="512"/>
        <end position="545"/>
    </location>
</feature>
<feature type="repeat" description="TPR" evidence="10">
    <location>
        <begin position="818"/>
        <end position="851"/>
    </location>
</feature>
<evidence type="ECO:0000256" key="1">
    <source>
        <dbReference type="ARBA" id="ARBA00004167"/>
    </source>
</evidence>
<keyword evidence="14" id="KW-1185">Reference proteome</keyword>
<dbReference type="Proteomes" id="UP001497512">
    <property type="component" value="Chromosome 11"/>
</dbReference>
<evidence type="ECO:0000256" key="3">
    <source>
        <dbReference type="ARBA" id="ARBA00022692"/>
    </source>
</evidence>
<gene>
    <name evidence="13" type="ORF">CSSPTR1EN2_LOCUS3424</name>
</gene>
<dbReference type="InterPro" id="IPR017441">
    <property type="entry name" value="Protein_kinase_ATP_BS"/>
</dbReference>
<dbReference type="Gene3D" id="1.25.40.10">
    <property type="entry name" value="Tetratricopeptide repeat domain"/>
    <property type="match status" value="6"/>
</dbReference>
<feature type="repeat" description="TPR" evidence="10">
    <location>
        <begin position="444"/>
        <end position="477"/>
    </location>
</feature>
<evidence type="ECO:0000256" key="8">
    <source>
        <dbReference type="ARBA" id="ARBA00022989"/>
    </source>
</evidence>
<feature type="repeat" description="TPR" evidence="10">
    <location>
        <begin position="784"/>
        <end position="817"/>
    </location>
</feature>
<dbReference type="PROSITE" id="PS50005">
    <property type="entry name" value="TPR"/>
    <property type="match status" value="11"/>
</dbReference>
<dbReference type="InterPro" id="IPR000719">
    <property type="entry name" value="Prot_kinase_dom"/>
</dbReference>
<keyword evidence="3" id="KW-0812">Transmembrane</keyword>
<feature type="repeat" description="TPR" evidence="10">
    <location>
        <begin position="750"/>
        <end position="783"/>
    </location>
</feature>
<evidence type="ECO:0000256" key="5">
    <source>
        <dbReference type="ARBA" id="ARBA00022741"/>
    </source>
</evidence>
<dbReference type="InterPro" id="IPR011990">
    <property type="entry name" value="TPR-like_helical_dom_sf"/>
</dbReference>
<feature type="domain" description="Protein kinase" evidence="12">
    <location>
        <begin position="1"/>
        <end position="206"/>
    </location>
</feature>
<reference evidence="13" key="1">
    <citation type="submission" date="2024-02" db="EMBL/GenBank/DDBJ databases">
        <authorList>
            <consortium name="ELIXIR-Norway"/>
            <consortium name="Elixir Norway"/>
        </authorList>
    </citation>
    <scope>NUCLEOTIDE SEQUENCE</scope>
</reference>
<dbReference type="PANTHER" id="PTHR47974">
    <property type="entry name" value="OS07G0415500 PROTEIN"/>
    <property type="match status" value="1"/>
</dbReference>
<evidence type="ECO:0000256" key="6">
    <source>
        <dbReference type="ARBA" id="ARBA00022777"/>
    </source>
</evidence>
<protein>
    <recommendedName>
        <fullName evidence="12">Protein kinase domain-containing protein</fullName>
    </recommendedName>
</protein>
<keyword evidence="8" id="KW-1133">Transmembrane helix</keyword>
<dbReference type="PROSITE" id="PS00107">
    <property type="entry name" value="PROTEIN_KINASE_ATP"/>
    <property type="match status" value="1"/>
</dbReference>
<keyword evidence="6" id="KW-0418">Kinase</keyword>
<evidence type="ECO:0000256" key="9">
    <source>
        <dbReference type="ARBA" id="ARBA00023136"/>
    </source>
</evidence>
<name>A0ABP0TH53_9BRYO</name>
<evidence type="ECO:0000256" key="7">
    <source>
        <dbReference type="ARBA" id="ARBA00022840"/>
    </source>
</evidence>
<keyword evidence="7 11" id="KW-0067">ATP-binding</keyword>
<dbReference type="SMART" id="SM00220">
    <property type="entry name" value="S_TKc"/>
    <property type="match status" value="2"/>
</dbReference>
<keyword evidence="2" id="KW-0808">Transferase</keyword>
<dbReference type="PROSITE" id="PS00108">
    <property type="entry name" value="PROTEIN_KINASE_ST"/>
    <property type="match status" value="2"/>
</dbReference>
<feature type="repeat" description="TPR" evidence="10">
    <location>
        <begin position="410"/>
        <end position="443"/>
    </location>
</feature>
<dbReference type="EMBL" id="OZ019903">
    <property type="protein sequence ID" value="CAK9196339.1"/>
    <property type="molecule type" value="Genomic_DNA"/>
</dbReference>
<sequence length="1197" mass="135892">MLVYEYISNSSLDKWLNEDNLLDWDQRVCIIIGVAQGLAHLHKCNPIILHLDIKPQNILLDQDYTPKLADFGLAKILDGKDEDVVSSTSTPGTSGYMAPEILEKKQASTKSDVYSFGVLLIQLVNGSPFILDGNEVYIHKFIQWAQKVHMKENGFEQIFNVVIDNSIIGFDHNEAKSFLQISLQCIKKDPNQRPRIQEVLQLFEGFNKKKGTQYIPTSIQFWSLSIGVDFGNFSTINSFVCSGSIPKSCRSCVHSKGALEREGELLRKGDWGWCFLLLLLPFVSSAIKLSWSSEYSRIVCDIFMFLTDFYSFSLGEELVLDFNLCIMQTASPTNKINHTGICLYTGTCIQNSHKSDRVWLHPFLLHLARQFQSLMPLTTFYMSQNDGTPSNHVASLEDLDKADVLEPNNAFTLRNSGHVKRMLKDYQGALEDLDKADVLEPNNAFTLSIRGHVKRMLEDYQGALEDLDKADVLEPNDAFTLKNHANVKRMLEDYQGALEDLDKADVLEPNNAFTLMNRGHVKRMLEDYQGALEDLDKADVLEPNNAFTLSMRGSVRAMVKEYQRALEDLDKAHVLEPNNPFTLSIRGDVKRMLKDYQGALEDLDKADVLDPNNAFTLRNRGHVKRMLEDYQGALEDLDKADVLEPNDAFTLKNRGDVKKMLKEYQGALEDLDKADVLEPNDAFTLSIRGNVKKMLEDNQGALEDLDKVDVLEPNNAFTLSIRGDVKRMLKDYQGALEDLDKADVLEPNNAFTLSMRGSVRVMLKEYQRALEDLDKADVLEPNNAFTLSMRGSVRAMLKEYQKALEDLDKADVLKPNNAFILMNCGLVKYMLDDYQGALEIINKVHHLEPNDHLILQTQKWLKWMLNEYQPTIELLRLNSSIQSFTYDELNFETPLGEGAFGTVYQSFWKDTSIAIKVLKWSGSHNEGAKKSFISEVRTLGSIQHINLVRLLGYCIKGLKHVLVYEYVSNSSLDKWLDKDNRLNWDQRVCIIIGVAQGLAHLHKCDPIILHLDIKPQNILLDQNYTPKLADFGLAKILDGKDEDVVSSTSTPGTCGYMAPEILEKKQASTKSDVYSFGVLLIQLMNGSPFILNGNEVHIRKFIQWAQEVHMKKNGFQEIFNVVTDNSISGFDRNEAKSFLQVSLQCIQKDPNQRPGIPEVLQLFEGLNKKKGRQYIPTSIQVYFNILLKRFGPTFKRT</sequence>
<dbReference type="InterPro" id="IPR011009">
    <property type="entry name" value="Kinase-like_dom_sf"/>
</dbReference>
<dbReference type="PANTHER" id="PTHR47974:SF9">
    <property type="entry name" value="RECEPTOR-LIKE SERINE_THREONINE-PROTEIN KINASE"/>
    <property type="match status" value="1"/>
</dbReference>
<organism evidence="13 14">
    <name type="scientific">Sphagnum troendelagicum</name>
    <dbReference type="NCBI Taxonomy" id="128251"/>
    <lineage>
        <taxon>Eukaryota</taxon>
        <taxon>Viridiplantae</taxon>
        <taxon>Streptophyta</taxon>
        <taxon>Embryophyta</taxon>
        <taxon>Bryophyta</taxon>
        <taxon>Sphagnophytina</taxon>
        <taxon>Sphagnopsida</taxon>
        <taxon>Sphagnales</taxon>
        <taxon>Sphagnaceae</taxon>
        <taxon>Sphagnum</taxon>
    </lineage>
</organism>
<evidence type="ECO:0000256" key="10">
    <source>
        <dbReference type="PROSITE-ProRule" id="PRU00339"/>
    </source>
</evidence>
<dbReference type="PROSITE" id="PS50011">
    <property type="entry name" value="PROTEIN_KINASE_DOM"/>
    <property type="match status" value="2"/>
</dbReference>
<feature type="domain" description="Protein kinase" evidence="12">
    <location>
        <begin position="889"/>
        <end position="1175"/>
    </location>
</feature>
<feature type="repeat" description="TPR" evidence="10">
    <location>
        <begin position="614"/>
        <end position="647"/>
    </location>
</feature>
<comment type="subcellular location">
    <subcellularLocation>
        <location evidence="1">Membrane</location>
        <topology evidence="1">Single-pass membrane protein</topology>
    </subcellularLocation>
</comment>
<dbReference type="SMART" id="SM00028">
    <property type="entry name" value="TPR"/>
    <property type="match status" value="13"/>
</dbReference>
<feature type="binding site" evidence="11">
    <location>
        <position position="916"/>
    </location>
    <ligand>
        <name>ATP</name>
        <dbReference type="ChEBI" id="CHEBI:30616"/>
    </ligand>
</feature>
<dbReference type="Gene3D" id="1.10.510.10">
    <property type="entry name" value="Transferase(Phosphotransferase) domain 1"/>
    <property type="match status" value="2"/>
</dbReference>
<dbReference type="Gene3D" id="3.30.200.20">
    <property type="entry name" value="Phosphorylase Kinase, domain 1"/>
    <property type="match status" value="1"/>
</dbReference>
<feature type="repeat" description="TPR" evidence="10">
    <location>
        <begin position="716"/>
        <end position="749"/>
    </location>
</feature>
<evidence type="ECO:0000313" key="13">
    <source>
        <dbReference type="EMBL" id="CAK9196339.1"/>
    </source>
</evidence>
<dbReference type="InterPro" id="IPR008271">
    <property type="entry name" value="Ser/Thr_kinase_AS"/>
</dbReference>
<evidence type="ECO:0000256" key="4">
    <source>
        <dbReference type="ARBA" id="ARBA00022729"/>
    </source>
</evidence>
<evidence type="ECO:0000259" key="12">
    <source>
        <dbReference type="PROSITE" id="PS50011"/>
    </source>
</evidence>
<keyword evidence="4" id="KW-0732">Signal</keyword>
<keyword evidence="9" id="KW-0472">Membrane</keyword>
<keyword evidence="10" id="KW-0802">TPR repeat</keyword>
<proteinExistence type="predicted"/>
<feature type="repeat" description="TPR" evidence="10">
    <location>
        <begin position="580"/>
        <end position="613"/>
    </location>
</feature>
<feature type="repeat" description="TPR" evidence="10">
    <location>
        <begin position="546"/>
        <end position="579"/>
    </location>
</feature>
<evidence type="ECO:0000256" key="11">
    <source>
        <dbReference type="PROSITE-ProRule" id="PRU10141"/>
    </source>
</evidence>
<dbReference type="SUPFAM" id="SSF48452">
    <property type="entry name" value="TPR-like"/>
    <property type="match status" value="3"/>
</dbReference>
<dbReference type="InterPro" id="IPR019734">
    <property type="entry name" value="TPR_rpt"/>
</dbReference>
<dbReference type="Pfam" id="PF00069">
    <property type="entry name" value="Pkinase"/>
    <property type="match status" value="2"/>
</dbReference>
<keyword evidence="5 11" id="KW-0547">Nucleotide-binding</keyword>
<evidence type="ECO:0000256" key="2">
    <source>
        <dbReference type="ARBA" id="ARBA00022679"/>
    </source>
</evidence>